<dbReference type="RefSeq" id="WP_156850371.1">
    <property type="nucleotide sequence ID" value="NZ_LIGX01000040.1"/>
</dbReference>
<organism evidence="1 2">
    <name type="scientific">Akkermansia glycaniphila</name>
    <dbReference type="NCBI Taxonomy" id="1679444"/>
    <lineage>
        <taxon>Bacteria</taxon>
        <taxon>Pseudomonadati</taxon>
        <taxon>Verrucomicrobiota</taxon>
        <taxon>Verrucomicrobiia</taxon>
        <taxon>Verrucomicrobiales</taxon>
        <taxon>Akkermansiaceae</taxon>
        <taxon>Akkermansia</taxon>
    </lineage>
</organism>
<dbReference type="Proteomes" id="UP000176204">
    <property type="component" value="Chromosome I"/>
</dbReference>
<dbReference type="AlphaFoldDB" id="A0A1H6MJK3"/>
<sequence length="214" mass="24487">MNLVNPERKEGAMLRFSNFHAVRVERDDLRAGNAVFCLVTMLENGQGLIVHPSSIQRGEEPDNAWINHSAYECAMYESSERSRLIQEHQEREKRAAARREQEVMNDLRERERWKEERDRDKAIRDSRLSLGDSAEEAGKCWKLPFSASVARGGSKVWTQYVYVGKSLCRDGRFPVWAVMQSCDKLAFRHRVVMCGYGLTIEAGGGQAASLYRTI</sequence>
<protein>
    <submittedName>
        <fullName evidence="1">Uncharacterized protein</fullName>
    </submittedName>
</protein>
<accession>A0A1H6MJK3</accession>
<dbReference type="STRING" id="1679444.PYTT_2406"/>
<gene>
    <name evidence="1" type="ORF">PYTT_2406</name>
</gene>
<keyword evidence="2" id="KW-1185">Reference proteome</keyword>
<evidence type="ECO:0000313" key="1">
    <source>
        <dbReference type="EMBL" id="SEH99555.1"/>
    </source>
</evidence>
<dbReference type="KEGG" id="agl:PYTT_2406"/>
<dbReference type="EMBL" id="LT629973">
    <property type="protein sequence ID" value="SEH99555.1"/>
    <property type="molecule type" value="Genomic_DNA"/>
</dbReference>
<evidence type="ECO:0000313" key="2">
    <source>
        <dbReference type="Proteomes" id="UP000176204"/>
    </source>
</evidence>
<reference evidence="2" key="1">
    <citation type="submission" date="2016-09" db="EMBL/GenBank/DDBJ databases">
        <authorList>
            <person name="Koehorst J."/>
        </authorList>
    </citation>
    <scope>NUCLEOTIDE SEQUENCE [LARGE SCALE GENOMIC DNA]</scope>
</reference>
<name>A0A1H6MJK3_9BACT</name>
<proteinExistence type="predicted"/>